<keyword evidence="1" id="KW-0175">Coiled coil</keyword>
<accession>A0A9Q0REM1</accession>
<sequence length="195" mass="23052">MGKGEKTTDEEFDDFYINFQQDQKETEELKNGILKFMESLEKFQKINKKLGKVLTQISGIENNAFDFLANNSESIENTLDFVEENSIKFFDSRIQMMKDLEQEVKNRNTAQLDYDVARNKLLKEEKSKKKDLKEKLQKNAEESKQKYEQANYSCKEKLQRIHQAKQDVLAPPLFLVHQSYMQTTQMIAFYHDKLV</sequence>
<dbReference type="GO" id="GO:0005737">
    <property type="term" value="C:cytoplasm"/>
    <property type="evidence" value="ECO:0007669"/>
    <property type="project" value="InterPro"/>
</dbReference>
<dbReference type="Gene3D" id="1.20.1270.60">
    <property type="entry name" value="Arfaptin homology (AH) domain/BAR domain"/>
    <property type="match status" value="1"/>
</dbReference>
<evidence type="ECO:0000313" key="4">
    <source>
        <dbReference type="Proteomes" id="UP001149090"/>
    </source>
</evidence>
<keyword evidence="4" id="KW-1185">Reference proteome</keyword>
<dbReference type="AlphaFoldDB" id="A0A9Q0REM1"/>
<reference evidence="3" key="1">
    <citation type="submission" date="2022-10" db="EMBL/GenBank/DDBJ databases">
        <title>Novel sulphate-reducing endosymbionts in the free-living metamonad Anaeramoeba.</title>
        <authorList>
            <person name="Jerlstrom-Hultqvist J."/>
            <person name="Cepicka I."/>
            <person name="Gallot-Lavallee L."/>
            <person name="Salas-Leiva D."/>
            <person name="Curtis B.A."/>
            <person name="Zahonova K."/>
            <person name="Pipaliya S."/>
            <person name="Dacks J."/>
            <person name="Roger A.J."/>
        </authorList>
    </citation>
    <scope>NUCLEOTIDE SEQUENCE</scope>
    <source>
        <strain evidence="3">BMAN</strain>
    </source>
</reference>
<evidence type="ECO:0000256" key="1">
    <source>
        <dbReference type="SAM" id="Coils"/>
    </source>
</evidence>
<protein>
    <submittedName>
        <fullName evidence="3">Bridging integrator 3</fullName>
    </submittedName>
</protein>
<feature type="coiled-coil region" evidence="1">
    <location>
        <begin position="119"/>
        <end position="153"/>
    </location>
</feature>
<dbReference type="InterPro" id="IPR027267">
    <property type="entry name" value="AH/BAR_dom_sf"/>
</dbReference>
<organism evidence="3 4">
    <name type="scientific">Anaeramoeba ignava</name>
    <name type="common">Anaerobic marine amoeba</name>
    <dbReference type="NCBI Taxonomy" id="1746090"/>
    <lineage>
        <taxon>Eukaryota</taxon>
        <taxon>Metamonada</taxon>
        <taxon>Anaeramoebidae</taxon>
        <taxon>Anaeramoeba</taxon>
    </lineage>
</organism>
<proteinExistence type="predicted"/>
<dbReference type="InterPro" id="IPR004148">
    <property type="entry name" value="BAR_dom"/>
</dbReference>
<comment type="caution">
    <text evidence="3">The sequence shown here is derived from an EMBL/GenBank/DDBJ whole genome shotgun (WGS) entry which is preliminary data.</text>
</comment>
<evidence type="ECO:0000259" key="2">
    <source>
        <dbReference type="Pfam" id="PF03114"/>
    </source>
</evidence>
<name>A0A9Q0REM1_ANAIG</name>
<dbReference type="Proteomes" id="UP001149090">
    <property type="component" value="Unassembled WGS sequence"/>
</dbReference>
<dbReference type="EMBL" id="JAPDFW010000059">
    <property type="protein sequence ID" value="KAJ5076828.1"/>
    <property type="molecule type" value="Genomic_DNA"/>
</dbReference>
<evidence type="ECO:0000313" key="3">
    <source>
        <dbReference type="EMBL" id="KAJ5076828.1"/>
    </source>
</evidence>
<feature type="domain" description="BAR" evidence="2">
    <location>
        <begin position="1"/>
        <end position="169"/>
    </location>
</feature>
<gene>
    <name evidence="3" type="ORF">M0811_00146</name>
</gene>
<dbReference type="Pfam" id="PF03114">
    <property type="entry name" value="BAR"/>
    <property type="match status" value="1"/>
</dbReference>
<dbReference type="SUPFAM" id="SSF103657">
    <property type="entry name" value="BAR/IMD domain-like"/>
    <property type="match status" value="1"/>
</dbReference>